<feature type="chain" id="PRO_5038858409" evidence="2">
    <location>
        <begin position="23"/>
        <end position="669"/>
    </location>
</feature>
<keyword evidence="2" id="KW-0732">Signal</keyword>
<dbReference type="InterPro" id="IPR002160">
    <property type="entry name" value="Prot_inh_Kunz-lg"/>
</dbReference>
<dbReference type="InterPro" id="IPR002901">
    <property type="entry name" value="MGlyc_endo_b_GlcNAc-like_dom"/>
</dbReference>
<dbReference type="PROSITE" id="PS51781">
    <property type="entry name" value="SH3B"/>
    <property type="match status" value="1"/>
</dbReference>
<feature type="domain" description="SLH" evidence="3">
    <location>
        <begin position="144"/>
        <end position="207"/>
    </location>
</feature>
<feature type="signal peptide" evidence="2">
    <location>
        <begin position="1"/>
        <end position="22"/>
    </location>
</feature>
<keyword evidence="6" id="KW-1185">Reference proteome</keyword>
<feature type="compositionally biased region" description="Acidic residues" evidence="1">
    <location>
        <begin position="203"/>
        <end position="223"/>
    </location>
</feature>
<dbReference type="PANTHER" id="PTHR43308:SF5">
    <property type="entry name" value="S-LAYER PROTEIN _ PEPTIDOGLYCAN ENDO-BETA-N-ACETYLGLUCOSAMINIDASE"/>
    <property type="match status" value="1"/>
</dbReference>
<evidence type="ECO:0000313" key="6">
    <source>
        <dbReference type="Proteomes" id="UP000219252"/>
    </source>
</evidence>
<feature type="compositionally biased region" description="Acidic residues" evidence="1">
    <location>
        <begin position="233"/>
        <end position="245"/>
    </location>
</feature>
<evidence type="ECO:0000256" key="2">
    <source>
        <dbReference type="SAM" id="SignalP"/>
    </source>
</evidence>
<feature type="domain" description="SLH" evidence="3">
    <location>
        <begin position="80"/>
        <end position="143"/>
    </location>
</feature>
<feature type="domain" description="SLH" evidence="3">
    <location>
        <begin position="20"/>
        <end position="79"/>
    </location>
</feature>
<dbReference type="Proteomes" id="UP000219252">
    <property type="component" value="Unassembled WGS sequence"/>
</dbReference>
<feature type="region of interest" description="Disordered" evidence="1">
    <location>
        <begin position="201"/>
        <end position="248"/>
    </location>
</feature>
<evidence type="ECO:0000313" key="5">
    <source>
        <dbReference type="EMBL" id="SOC34777.1"/>
    </source>
</evidence>
<dbReference type="InterPro" id="IPR051465">
    <property type="entry name" value="Cell_Envelope_Struct_Comp"/>
</dbReference>
<sequence>MKRRFVAAFVLMFGISYTAPKAASAEDISGHWAYTEMNYLINEEIMKGDDTGSYRLNDSVNRAEFATFLVRALELPGVDTTSTFNDVKAGDWYYDAVNQASYYELIKGDDKGNFKPNDKITRQEMAAMMKRALDQLGIESSAGTISFNDNAQIANWAYDDVQRVVSAELMSGKPGNLFAPKAQASRAEAGVVLYRLLGLETDPGNELEPEEPGIEPEPEEPTTEPEVPGTEEPGTEEPGTEEPEEPVTSLEPIYETSNYPVDFSHVLNLQANHRPNQDGGGVFIATPAFVAYHLNSNNFAVNSPEYYQFLKLSKPVQGLDANEINQKELSDKYILKGTAASFIEAGLTHEINAIYLIAHALHETNLGRSKLANGIEVGLNAEGKPEMVTDENRESLSNIKLTYNFYGIGAINKDPNKYGSERAYSEGWFTIHDAIVGGAKFVREKYIDEGQDTLYKMKWDPDQPTNHQYATHVQWAIIQARKIHDIYAKTGSDKTTQLVFDVPQYRNQPATSPLPAPEAQYAVLPALQGGVGYINSTDGDVRLRSYPAIINTNIITQLPHGTKISVVGSNGNWYRVVANGKEGWVRNDYTKLTNLLKVVDLSAYAVKVVNLRSEPNTSSTSLTTVAHNTVLAVVVDGDGNLVKDGDWYQVIANGKTGWIRGDLLEELKK</sequence>
<dbReference type="SMART" id="SM00287">
    <property type="entry name" value="SH3b"/>
    <property type="match status" value="2"/>
</dbReference>
<dbReference type="Pfam" id="PF00395">
    <property type="entry name" value="SLH"/>
    <property type="match status" value="3"/>
</dbReference>
<accession>A0A285TZA2</accession>
<dbReference type="SMART" id="SM00047">
    <property type="entry name" value="LYZ2"/>
    <property type="match status" value="1"/>
</dbReference>
<dbReference type="PROSITE" id="PS00283">
    <property type="entry name" value="SOYBEAN_KUNITZ"/>
    <property type="match status" value="1"/>
</dbReference>
<dbReference type="GO" id="GO:0004866">
    <property type="term" value="F:endopeptidase inhibitor activity"/>
    <property type="evidence" value="ECO:0007669"/>
    <property type="project" value="InterPro"/>
</dbReference>
<dbReference type="RefSeq" id="WP_097147676.1">
    <property type="nucleotide sequence ID" value="NZ_OBQC01000001.1"/>
</dbReference>
<dbReference type="PANTHER" id="PTHR43308">
    <property type="entry name" value="OUTER MEMBRANE PROTEIN ALPHA-RELATED"/>
    <property type="match status" value="1"/>
</dbReference>
<dbReference type="EMBL" id="OBQC01000001">
    <property type="protein sequence ID" value="SOC34777.1"/>
    <property type="molecule type" value="Genomic_DNA"/>
</dbReference>
<dbReference type="GO" id="GO:0004040">
    <property type="term" value="F:amidase activity"/>
    <property type="evidence" value="ECO:0007669"/>
    <property type="project" value="InterPro"/>
</dbReference>
<organism evidence="5 6">
    <name type="scientific">Ureibacillus acetophenoni</name>
    <dbReference type="NCBI Taxonomy" id="614649"/>
    <lineage>
        <taxon>Bacteria</taxon>
        <taxon>Bacillati</taxon>
        <taxon>Bacillota</taxon>
        <taxon>Bacilli</taxon>
        <taxon>Bacillales</taxon>
        <taxon>Caryophanaceae</taxon>
        <taxon>Ureibacillus</taxon>
    </lineage>
</organism>
<dbReference type="Gene3D" id="2.30.30.40">
    <property type="entry name" value="SH3 Domains"/>
    <property type="match status" value="2"/>
</dbReference>
<protein>
    <submittedName>
        <fullName evidence="5">Beta-N-acetylglucosaminidase</fullName>
    </submittedName>
</protein>
<evidence type="ECO:0000259" key="4">
    <source>
        <dbReference type="PROSITE" id="PS51781"/>
    </source>
</evidence>
<feature type="domain" description="SH3b" evidence="4">
    <location>
        <begin position="529"/>
        <end position="594"/>
    </location>
</feature>
<reference evidence="6" key="1">
    <citation type="submission" date="2017-08" db="EMBL/GenBank/DDBJ databases">
        <authorList>
            <person name="Varghese N."/>
            <person name="Submissions S."/>
        </authorList>
    </citation>
    <scope>NUCLEOTIDE SEQUENCE [LARGE SCALE GENOMIC DNA]</scope>
    <source>
        <strain evidence="6">JC23</strain>
    </source>
</reference>
<dbReference type="OrthoDB" id="9816557at2"/>
<dbReference type="AlphaFoldDB" id="A0A285TZA2"/>
<dbReference type="InterPro" id="IPR001119">
    <property type="entry name" value="SLH_dom"/>
</dbReference>
<name>A0A285TZA2_9BACL</name>
<evidence type="ECO:0000259" key="3">
    <source>
        <dbReference type="PROSITE" id="PS51272"/>
    </source>
</evidence>
<evidence type="ECO:0000256" key="1">
    <source>
        <dbReference type="SAM" id="MobiDB-lite"/>
    </source>
</evidence>
<dbReference type="InterPro" id="IPR003646">
    <property type="entry name" value="SH3-like_bac-type"/>
</dbReference>
<dbReference type="Pfam" id="PF08239">
    <property type="entry name" value="SH3_3"/>
    <property type="match status" value="2"/>
</dbReference>
<dbReference type="PROSITE" id="PS51272">
    <property type="entry name" value="SLH"/>
    <property type="match status" value="3"/>
</dbReference>
<proteinExistence type="predicted"/>
<dbReference type="Pfam" id="PF01832">
    <property type="entry name" value="Glucosaminidase"/>
    <property type="match status" value="1"/>
</dbReference>
<gene>
    <name evidence="5" type="ORF">SAMN05877842_101107</name>
</gene>